<organism evidence="2 3">
    <name type="scientific">Anisodus tanguticus</name>
    <dbReference type="NCBI Taxonomy" id="243964"/>
    <lineage>
        <taxon>Eukaryota</taxon>
        <taxon>Viridiplantae</taxon>
        <taxon>Streptophyta</taxon>
        <taxon>Embryophyta</taxon>
        <taxon>Tracheophyta</taxon>
        <taxon>Spermatophyta</taxon>
        <taxon>Magnoliopsida</taxon>
        <taxon>eudicotyledons</taxon>
        <taxon>Gunneridae</taxon>
        <taxon>Pentapetalae</taxon>
        <taxon>asterids</taxon>
        <taxon>lamiids</taxon>
        <taxon>Solanales</taxon>
        <taxon>Solanaceae</taxon>
        <taxon>Solanoideae</taxon>
        <taxon>Hyoscyameae</taxon>
        <taxon>Anisodus</taxon>
    </lineage>
</organism>
<protein>
    <recommendedName>
        <fullName evidence="1">Reverse transcriptase Ty1/copia-type domain-containing protein</fullName>
    </recommendedName>
</protein>
<name>A0AAE1VJK2_9SOLA</name>
<dbReference type="Proteomes" id="UP001291623">
    <property type="component" value="Unassembled WGS sequence"/>
</dbReference>
<dbReference type="EMBL" id="JAVYJV010000004">
    <property type="protein sequence ID" value="KAK4372593.1"/>
    <property type="molecule type" value="Genomic_DNA"/>
</dbReference>
<evidence type="ECO:0000259" key="1">
    <source>
        <dbReference type="Pfam" id="PF07727"/>
    </source>
</evidence>
<dbReference type="AlphaFoldDB" id="A0AAE1VJK2"/>
<sequence>MDVKTTFLNGELEEEIYMEQPEGYVIPGQEKKVCRFKKALYGLKQAPRAWFDKFSTVVSSLGFIFNFHDSALFFRSSRTGHILLLLYVDDMIITGDDIDGITNLKSTLSRRFEMKYLGHLHYFLSIEVTYSEKGYLLSQSKYTADILKRARLTDTHIVDSLLEVNVCYTPIDGDPLPDPTLYRSVVGSLVYLTITRPDIAYVAHIVSQFVCSPTSVHWVTVMHIFRYLRGTLDYGLHLYPSSTSTLVSYTDVDWGRCPDTRRSTSGYFMFLGNNLVSWSAKRQATLSRSSAEDEYRVLANVVSESCWLRNLLLELHCPIQKATLVYCDNISAIYLSGNPVQHQRTKHIEMDIHFVREKVARGQVRVCHVPSRYQIADIFTKGLPSVLFEDFRDNLSVRRPPAMTAGVC</sequence>
<comment type="caution">
    <text evidence="2">The sequence shown here is derived from an EMBL/GenBank/DDBJ whole genome shotgun (WGS) entry which is preliminary data.</text>
</comment>
<dbReference type="PANTHER" id="PTHR11439:SF524">
    <property type="entry name" value="RNA-DIRECTED DNA POLYMERASE, PROTEIN KINASE RLK-PELLE-DLSV FAMILY"/>
    <property type="match status" value="1"/>
</dbReference>
<dbReference type="Pfam" id="PF07727">
    <property type="entry name" value="RVT_2"/>
    <property type="match status" value="1"/>
</dbReference>
<evidence type="ECO:0000313" key="3">
    <source>
        <dbReference type="Proteomes" id="UP001291623"/>
    </source>
</evidence>
<keyword evidence="3" id="KW-1185">Reference proteome</keyword>
<reference evidence="2" key="1">
    <citation type="submission" date="2023-12" db="EMBL/GenBank/DDBJ databases">
        <title>Genome assembly of Anisodus tanguticus.</title>
        <authorList>
            <person name="Wang Y.-J."/>
        </authorList>
    </citation>
    <scope>NUCLEOTIDE SEQUENCE</scope>
    <source>
        <strain evidence="2">KB-2021</strain>
        <tissue evidence="2">Leaf</tissue>
    </source>
</reference>
<feature type="domain" description="Reverse transcriptase Ty1/copia-type" evidence="1">
    <location>
        <begin position="1"/>
        <end position="156"/>
    </location>
</feature>
<dbReference type="InterPro" id="IPR043502">
    <property type="entry name" value="DNA/RNA_pol_sf"/>
</dbReference>
<dbReference type="PANTHER" id="PTHR11439">
    <property type="entry name" value="GAG-POL-RELATED RETROTRANSPOSON"/>
    <property type="match status" value="1"/>
</dbReference>
<dbReference type="CDD" id="cd09272">
    <property type="entry name" value="RNase_HI_RT_Ty1"/>
    <property type="match status" value="1"/>
</dbReference>
<dbReference type="SUPFAM" id="SSF56672">
    <property type="entry name" value="DNA/RNA polymerases"/>
    <property type="match status" value="1"/>
</dbReference>
<dbReference type="InterPro" id="IPR013103">
    <property type="entry name" value="RVT_2"/>
</dbReference>
<proteinExistence type="predicted"/>
<gene>
    <name evidence="2" type="ORF">RND71_007977</name>
</gene>
<evidence type="ECO:0000313" key="2">
    <source>
        <dbReference type="EMBL" id="KAK4372593.1"/>
    </source>
</evidence>
<accession>A0AAE1VJK2</accession>